<evidence type="ECO:0000313" key="3">
    <source>
        <dbReference type="Proteomes" id="UP000746612"/>
    </source>
</evidence>
<gene>
    <name evidence="2" type="ORF">FUG_LOCUS428800</name>
    <name evidence="1" type="ORF">MDCFG202_LOCUS137460</name>
</gene>
<proteinExistence type="predicted"/>
<dbReference type="OrthoDB" id="2790530at2759"/>
<protein>
    <submittedName>
        <fullName evidence="1">Uncharacterized protein</fullName>
    </submittedName>
</protein>
<organism evidence="1 3">
    <name type="scientific">Gibberella zeae</name>
    <name type="common">Wheat head blight fungus</name>
    <name type="synonym">Fusarium graminearum</name>
    <dbReference type="NCBI Taxonomy" id="5518"/>
    <lineage>
        <taxon>Eukaryota</taxon>
        <taxon>Fungi</taxon>
        <taxon>Dikarya</taxon>
        <taxon>Ascomycota</taxon>
        <taxon>Pezizomycotina</taxon>
        <taxon>Sordariomycetes</taxon>
        <taxon>Hypocreomycetidae</taxon>
        <taxon>Hypocreales</taxon>
        <taxon>Nectriaceae</taxon>
        <taxon>Fusarium</taxon>
    </lineage>
</organism>
<dbReference type="EMBL" id="CAJPIJ010000097">
    <property type="protein sequence ID" value="CAG1974563.1"/>
    <property type="molecule type" value="Genomic_DNA"/>
</dbReference>
<accession>A0A2H3GJ75</accession>
<sequence>MLLLSGRTALSWWAKSVLGNYYATKNLRDGNCTQVPWWSHSKGPGTSRCMSAKDVKFSSVNAYRRNTTEKLRIVDLVATKAIPGAKGAVVVNGWHTSPSEKQVHCTVDYTDGQNRRITRAHIIQEPTKEKK</sequence>
<name>A0A2H3GJ75_GIBZA</name>
<dbReference type="EMBL" id="CAAKMV010000151">
    <property type="protein sequence ID" value="VIO61144.1"/>
    <property type="molecule type" value="Genomic_DNA"/>
</dbReference>
<reference evidence="1" key="2">
    <citation type="submission" date="2021-03" db="EMBL/GenBank/DDBJ databases">
        <authorList>
            <person name="Alouane T."/>
            <person name="Langin T."/>
            <person name="Bonhomme L."/>
        </authorList>
    </citation>
    <scope>NUCLEOTIDE SEQUENCE</scope>
    <source>
        <strain evidence="1">MDC_Fg202</strain>
    </source>
</reference>
<evidence type="ECO:0000313" key="1">
    <source>
        <dbReference type="EMBL" id="CAG1974563.1"/>
    </source>
</evidence>
<dbReference type="AlphaFoldDB" id="A0A2H3GJ75"/>
<evidence type="ECO:0000313" key="2">
    <source>
        <dbReference type="EMBL" id="VIO61144.1"/>
    </source>
</evidence>
<dbReference type="Proteomes" id="UP000746612">
    <property type="component" value="Unassembled WGS sequence"/>
</dbReference>
<reference evidence="2" key="1">
    <citation type="submission" date="2019-04" db="EMBL/GenBank/DDBJ databases">
        <authorList>
            <person name="Melise S."/>
            <person name="Noan J."/>
            <person name="Okalmin O."/>
        </authorList>
    </citation>
    <scope>NUCLEOTIDE SEQUENCE</scope>
    <source>
        <strain evidence="2">FN9</strain>
    </source>
</reference>